<feature type="region of interest" description="Disordered" evidence="1">
    <location>
        <begin position="197"/>
        <end position="217"/>
    </location>
</feature>
<feature type="compositionally biased region" description="Polar residues" evidence="1">
    <location>
        <begin position="114"/>
        <end position="124"/>
    </location>
</feature>
<feature type="compositionally biased region" description="Basic residues" evidence="1">
    <location>
        <begin position="282"/>
        <end position="292"/>
    </location>
</feature>
<feature type="region of interest" description="Disordered" evidence="1">
    <location>
        <begin position="243"/>
        <end position="296"/>
    </location>
</feature>
<sequence length="311" mass="34709">MEVLTPLCSPMNLRPGPVFDFTLTRTPEEMALYDRFGEAYQQRVETFSPCSQLHLKRLIAYEVPNHPRVMFRNHGDVEGLMACSEVDLPPTPGISSQIATPKSPGRITPRSLKPSENSRLLSSPQVPPAWGKGSSKKAGTIPPNVLLNVKPMAMLSAIKNRKVVKKLRFDTGANQIRKISKSYSDCLEQLGCPDPTFQPTLPQQPLSSSKLTSHSYRRVRKVRRISKSLADLSRFSDNTIMSVTDSNNNNSANYDNHQSRHDGPPDDGPPDDAGPAKDRGMIKRSMRSRIPRLKPNFMEGLKKIAVDDRNH</sequence>
<comment type="caution">
    <text evidence="2">The sequence shown here is derived from an EMBL/GenBank/DDBJ whole genome shotgun (WGS) entry which is preliminary data.</text>
</comment>
<proteinExistence type="predicted"/>
<accession>A0A553NDI6</accession>
<gene>
    <name evidence="2" type="ORF">TCAL_16646</name>
</gene>
<reference evidence="2 3" key="1">
    <citation type="journal article" date="2018" name="Nat. Ecol. Evol.">
        <title>Genomic signatures of mitonuclear coevolution across populations of Tigriopus californicus.</title>
        <authorList>
            <person name="Barreto F.S."/>
            <person name="Watson E.T."/>
            <person name="Lima T.G."/>
            <person name="Willett C.S."/>
            <person name="Edmands S."/>
            <person name="Li W."/>
            <person name="Burton R.S."/>
        </authorList>
    </citation>
    <scope>NUCLEOTIDE SEQUENCE [LARGE SCALE GENOMIC DNA]</scope>
    <source>
        <strain evidence="2 3">San Diego</strain>
    </source>
</reference>
<feature type="region of interest" description="Disordered" evidence="1">
    <location>
        <begin position="91"/>
        <end position="137"/>
    </location>
</feature>
<protein>
    <submittedName>
        <fullName evidence="2">Uncharacterized protein</fullName>
    </submittedName>
</protein>
<organism evidence="2 3">
    <name type="scientific">Tigriopus californicus</name>
    <name type="common">Marine copepod</name>
    <dbReference type="NCBI Taxonomy" id="6832"/>
    <lineage>
        <taxon>Eukaryota</taxon>
        <taxon>Metazoa</taxon>
        <taxon>Ecdysozoa</taxon>
        <taxon>Arthropoda</taxon>
        <taxon>Crustacea</taxon>
        <taxon>Multicrustacea</taxon>
        <taxon>Hexanauplia</taxon>
        <taxon>Copepoda</taxon>
        <taxon>Harpacticoida</taxon>
        <taxon>Harpacticidae</taxon>
        <taxon>Tigriopus</taxon>
    </lineage>
</organism>
<dbReference type="Proteomes" id="UP000318571">
    <property type="component" value="Chromosome 10"/>
</dbReference>
<keyword evidence="3" id="KW-1185">Reference proteome</keyword>
<evidence type="ECO:0000313" key="2">
    <source>
        <dbReference type="EMBL" id="TRY63516.1"/>
    </source>
</evidence>
<evidence type="ECO:0000313" key="3">
    <source>
        <dbReference type="Proteomes" id="UP000318571"/>
    </source>
</evidence>
<feature type="compositionally biased region" description="Low complexity" evidence="1">
    <location>
        <begin position="245"/>
        <end position="256"/>
    </location>
</feature>
<dbReference type="EMBL" id="VCGU01000458">
    <property type="protein sequence ID" value="TRY63516.1"/>
    <property type="molecule type" value="Genomic_DNA"/>
</dbReference>
<name>A0A553NDI6_TIGCA</name>
<evidence type="ECO:0000256" key="1">
    <source>
        <dbReference type="SAM" id="MobiDB-lite"/>
    </source>
</evidence>
<dbReference type="AlphaFoldDB" id="A0A553NDI6"/>
<feature type="compositionally biased region" description="Low complexity" evidence="1">
    <location>
        <begin position="197"/>
        <end position="213"/>
    </location>
</feature>